<dbReference type="InterPro" id="IPR022689">
    <property type="entry name" value="Iron_dep_repressor"/>
</dbReference>
<comment type="subunit">
    <text evidence="3">Homodimer.</text>
</comment>
<keyword evidence="7" id="KW-0238">DNA-binding</keyword>
<protein>
    <recommendedName>
        <fullName evidence="11">Manganese transport regulator</fullName>
    </recommendedName>
</protein>
<dbReference type="PROSITE" id="PS50944">
    <property type="entry name" value="HTH_DTXR"/>
    <property type="match status" value="1"/>
</dbReference>
<comment type="subcellular location">
    <subcellularLocation>
        <location evidence="1">Cytoplasm</location>
    </subcellularLocation>
</comment>
<dbReference type="Gene3D" id="1.10.10.10">
    <property type="entry name" value="Winged helix-like DNA-binding domain superfamily/Winged helix DNA-binding domain"/>
    <property type="match status" value="1"/>
</dbReference>
<evidence type="ECO:0000256" key="11">
    <source>
        <dbReference type="ARBA" id="ARBA00032593"/>
    </source>
</evidence>
<dbReference type="AlphaFoldDB" id="A0A2M9C4K1"/>
<dbReference type="FunFam" id="1.10.60.10:FF:000004">
    <property type="entry name" value="DtxR family transcriptional regulator"/>
    <property type="match status" value="1"/>
</dbReference>
<dbReference type="SUPFAM" id="SSF47979">
    <property type="entry name" value="Iron-dependent repressor protein, dimerization domain"/>
    <property type="match status" value="1"/>
</dbReference>
<dbReference type="GO" id="GO:0003677">
    <property type="term" value="F:DNA binding"/>
    <property type="evidence" value="ECO:0007669"/>
    <property type="project" value="UniProtKB-KW"/>
</dbReference>
<dbReference type="InterPro" id="IPR022687">
    <property type="entry name" value="HTH_DTXR"/>
</dbReference>
<accession>A0A2M9C4K1</accession>
<dbReference type="GO" id="GO:0046983">
    <property type="term" value="F:protein dimerization activity"/>
    <property type="evidence" value="ECO:0007669"/>
    <property type="project" value="InterPro"/>
</dbReference>
<comment type="similarity">
    <text evidence="2">Belongs to the DtxR/MntR family.</text>
</comment>
<keyword evidence="10" id="KW-0464">Manganese</keyword>
<evidence type="ECO:0000256" key="7">
    <source>
        <dbReference type="ARBA" id="ARBA00023125"/>
    </source>
</evidence>
<dbReference type="InterPro" id="IPR036388">
    <property type="entry name" value="WH-like_DNA-bd_sf"/>
</dbReference>
<dbReference type="InterPro" id="IPR036390">
    <property type="entry name" value="WH_DNA-bd_sf"/>
</dbReference>
<evidence type="ECO:0000256" key="4">
    <source>
        <dbReference type="ARBA" id="ARBA00022490"/>
    </source>
</evidence>
<dbReference type="EMBL" id="PGFB01000001">
    <property type="protein sequence ID" value="PJJ65453.1"/>
    <property type="molecule type" value="Genomic_DNA"/>
</dbReference>
<dbReference type="Pfam" id="PF01325">
    <property type="entry name" value="Fe_dep_repress"/>
    <property type="match status" value="1"/>
</dbReference>
<dbReference type="GO" id="GO:0045892">
    <property type="term" value="P:negative regulation of DNA-templated transcription"/>
    <property type="evidence" value="ECO:0007669"/>
    <property type="project" value="TreeGrafter"/>
</dbReference>
<dbReference type="SMART" id="SM00529">
    <property type="entry name" value="HTH_DTXR"/>
    <property type="match status" value="1"/>
</dbReference>
<dbReference type="InterPro" id="IPR050536">
    <property type="entry name" value="DtxR_MntR_Metal-Reg"/>
</dbReference>
<keyword evidence="9" id="KW-0804">Transcription</keyword>
<dbReference type="Proteomes" id="UP000230161">
    <property type="component" value="Unassembled WGS sequence"/>
</dbReference>
<evidence type="ECO:0000256" key="10">
    <source>
        <dbReference type="ARBA" id="ARBA00023211"/>
    </source>
</evidence>
<dbReference type="GO" id="GO:0005737">
    <property type="term" value="C:cytoplasm"/>
    <property type="evidence" value="ECO:0007669"/>
    <property type="project" value="UniProtKB-SubCell"/>
</dbReference>
<comment type="caution">
    <text evidence="14">The sequence shown here is derived from an EMBL/GenBank/DDBJ whole genome shotgun (WGS) entry which is preliminary data.</text>
</comment>
<keyword evidence="4" id="KW-0963">Cytoplasm</keyword>
<feature type="compositionally biased region" description="Polar residues" evidence="12">
    <location>
        <begin position="1"/>
        <end position="12"/>
    </location>
</feature>
<dbReference type="PANTHER" id="PTHR33238:SF11">
    <property type="entry name" value="TRANSCRIPTIONAL REGULATOR MNTR"/>
    <property type="match status" value="1"/>
</dbReference>
<evidence type="ECO:0000256" key="3">
    <source>
        <dbReference type="ARBA" id="ARBA00011738"/>
    </source>
</evidence>
<evidence type="ECO:0000256" key="2">
    <source>
        <dbReference type="ARBA" id="ARBA00007871"/>
    </source>
</evidence>
<evidence type="ECO:0000256" key="1">
    <source>
        <dbReference type="ARBA" id="ARBA00004496"/>
    </source>
</evidence>
<evidence type="ECO:0000259" key="13">
    <source>
        <dbReference type="PROSITE" id="PS50944"/>
    </source>
</evidence>
<feature type="region of interest" description="Disordered" evidence="12">
    <location>
        <begin position="1"/>
        <end position="25"/>
    </location>
</feature>
<dbReference type="OrthoDB" id="9791355at2"/>
<dbReference type="SUPFAM" id="SSF46785">
    <property type="entry name" value="Winged helix' DNA-binding domain"/>
    <property type="match status" value="1"/>
</dbReference>
<evidence type="ECO:0000256" key="9">
    <source>
        <dbReference type="ARBA" id="ARBA00023163"/>
    </source>
</evidence>
<keyword evidence="5" id="KW-0678">Repressor</keyword>
<dbReference type="GO" id="GO:0003700">
    <property type="term" value="F:DNA-binding transcription factor activity"/>
    <property type="evidence" value="ECO:0007669"/>
    <property type="project" value="InterPro"/>
</dbReference>
<dbReference type="InterPro" id="IPR001367">
    <property type="entry name" value="Fe_dep_repressor"/>
</dbReference>
<gene>
    <name evidence="14" type="ORF">CLV54_0486</name>
</gene>
<feature type="domain" description="HTH dtxR-type" evidence="13">
    <location>
        <begin position="1"/>
        <end position="85"/>
    </location>
</feature>
<proteinExistence type="inferred from homology"/>
<evidence type="ECO:0000313" key="15">
    <source>
        <dbReference type="Proteomes" id="UP000230161"/>
    </source>
</evidence>
<keyword evidence="6" id="KW-0805">Transcription regulation</keyword>
<sequence>MTSSTPQKSPAPSSRGERRTPAGETATEDYLKSIYAHTEWQPAAVTPSELAAKLGVAPSSVTEMVKKLAAQGLVTHVPYGAITLTDAGTARALGVIRRHRLVETWLVEEMGYSWDVVHDEAEVLEHAVSERLLDAMSARLGNPLRDPHGDPIPTADGHVVRTPAVLVSQAAPGHRGTVLRISDRDPAVLRLLDGLGIGVDTDLVVEGLLADAADAAGVADAATSARSVVVTLDDSSHHTLPAVTADAMWMTA</sequence>
<evidence type="ECO:0000256" key="8">
    <source>
        <dbReference type="ARBA" id="ARBA00023159"/>
    </source>
</evidence>
<evidence type="ECO:0000256" key="12">
    <source>
        <dbReference type="SAM" id="MobiDB-lite"/>
    </source>
</evidence>
<reference evidence="14 15" key="1">
    <citation type="submission" date="2017-11" db="EMBL/GenBank/DDBJ databases">
        <title>Genomic Encyclopedia of Archaeal and Bacterial Type Strains, Phase II (KMG-II): From Individual Species to Whole Genera.</title>
        <authorList>
            <person name="Goeker M."/>
        </authorList>
    </citation>
    <scope>NUCLEOTIDE SEQUENCE [LARGE SCALE GENOMIC DNA]</scope>
    <source>
        <strain evidence="14 15">DSM 25625</strain>
    </source>
</reference>
<evidence type="ECO:0000313" key="14">
    <source>
        <dbReference type="EMBL" id="PJJ65453.1"/>
    </source>
</evidence>
<dbReference type="PANTHER" id="PTHR33238">
    <property type="entry name" value="IRON (METAL) DEPENDENT REPRESSOR, DTXR FAMILY"/>
    <property type="match status" value="1"/>
</dbReference>
<dbReference type="Pfam" id="PF02742">
    <property type="entry name" value="Fe_dep_repr_C"/>
    <property type="match status" value="1"/>
</dbReference>
<keyword evidence="8" id="KW-0010">Activator</keyword>
<name>A0A2M9C4K1_9MICO</name>
<organism evidence="14 15">
    <name type="scientific">Compostimonas suwonensis</name>
    <dbReference type="NCBI Taxonomy" id="1048394"/>
    <lineage>
        <taxon>Bacteria</taxon>
        <taxon>Bacillati</taxon>
        <taxon>Actinomycetota</taxon>
        <taxon>Actinomycetes</taxon>
        <taxon>Micrococcales</taxon>
        <taxon>Microbacteriaceae</taxon>
        <taxon>Compostimonas</taxon>
    </lineage>
</organism>
<dbReference type="GO" id="GO:0046914">
    <property type="term" value="F:transition metal ion binding"/>
    <property type="evidence" value="ECO:0007669"/>
    <property type="project" value="InterPro"/>
</dbReference>
<dbReference type="Gene3D" id="1.10.60.10">
    <property type="entry name" value="Iron dependent repressor, metal binding and dimerisation domain"/>
    <property type="match status" value="1"/>
</dbReference>
<dbReference type="InterPro" id="IPR036421">
    <property type="entry name" value="Fe_dep_repressor_sf"/>
</dbReference>
<evidence type="ECO:0000256" key="6">
    <source>
        <dbReference type="ARBA" id="ARBA00023015"/>
    </source>
</evidence>
<keyword evidence="15" id="KW-1185">Reference proteome</keyword>
<dbReference type="RefSeq" id="WP_100343351.1">
    <property type="nucleotide sequence ID" value="NZ_PGFB01000001.1"/>
</dbReference>
<evidence type="ECO:0000256" key="5">
    <source>
        <dbReference type="ARBA" id="ARBA00022491"/>
    </source>
</evidence>